<organism evidence="2 3">
    <name type="scientific">Lithocarpus litseifolius</name>
    <dbReference type="NCBI Taxonomy" id="425828"/>
    <lineage>
        <taxon>Eukaryota</taxon>
        <taxon>Viridiplantae</taxon>
        <taxon>Streptophyta</taxon>
        <taxon>Embryophyta</taxon>
        <taxon>Tracheophyta</taxon>
        <taxon>Spermatophyta</taxon>
        <taxon>Magnoliopsida</taxon>
        <taxon>eudicotyledons</taxon>
        <taxon>Gunneridae</taxon>
        <taxon>Pentapetalae</taxon>
        <taxon>rosids</taxon>
        <taxon>fabids</taxon>
        <taxon>Fagales</taxon>
        <taxon>Fagaceae</taxon>
        <taxon>Lithocarpus</taxon>
    </lineage>
</organism>
<evidence type="ECO:0000313" key="2">
    <source>
        <dbReference type="EMBL" id="KAL0015153.1"/>
    </source>
</evidence>
<comment type="caution">
    <text evidence="2">The sequence shown here is derived from an EMBL/GenBank/DDBJ whole genome shotgun (WGS) entry which is preliminary data.</text>
</comment>
<dbReference type="PANTHER" id="PTHR10775:SF173">
    <property type="match status" value="1"/>
</dbReference>
<accession>A0AAW2DWX8</accession>
<protein>
    <recommendedName>
        <fullName evidence="1">DUF4218 domain-containing protein</fullName>
    </recommendedName>
</protein>
<dbReference type="Pfam" id="PF02992">
    <property type="entry name" value="Transposase_21"/>
    <property type="match status" value="1"/>
</dbReference>
<name>A0AAW2DWX8_9ROSI</name>
<dbReference type="AlphaFoldDB" id="A0AAW2DWX8"/>
<keyword evidence="3" id="KW-1185">Reference proteome</keyword>
<dbReference type="InterPro" id="IPR025452">
    <property type="entry name" value="DUF4218"/>
</dbReference>
<reference evidence="2 3" key="1">
    <citation type="submission" date="2024-01" db="EMBL/GenBank/DDBJ databases">
        <title>A telomere-to-telomere, gap-free genome of sweet tea (Lithocarpus litseifolius).</title>
        <authorList>
            <person name="Zhou J."/>
        </authorList>
    </citation>
    <scope>NUCLEOTIDE SEQUENCE [LARGE SCALE GENOMIC DNA]</scope>
    <source>
        <strain evidence="2">Zhou-2022a</strain>
        <tissue evidence="2">Leaf</tissue>
    </source>
</reference>
<gene>
    <name evidence="2" type="ORF">SO802_002222</name>
</gene>
<proteinExistence type="predicted"/>
<evidence type="ECO:0000259" key="1">
    <source>
        <dbReference type="Pfam" id="PF13960"/>
    </source>
</evidence>
<sequence length="339" mass="38973">MHAALLWTINDFLAYGDISGWSTKGALACPPCNYDSQSHWLIYGRKFSYIGHRRFLGSDHKFRKQKKSFDENVDIRLAPITVSGGEIMLQTDVVNDHVFGKKKVNLTNKRERREEALTVWKKRSIFFFLPYWEEHVLHHNLDVMHIEKNVVSNIIGTLLNLDGKTKDNLKARHMGIRSELHLEKVGNDQTCMPDACFHMNASENDGFLQVLKGVRVPDGYSSNISHCVKLKERKISGMKSHDNHILMQQLFPIAICGSLPTIVSRPLIDLSCFFRKIYSKVLKVEELGAIEKRIAVTLCELERVFPPFFTVMVHLVMHLASKAKVAGLVQYHWMYPIKR</sequence>
<evidence type="ECO:0000313" key="3">
    <source>
        <dbReference type="Proteomes" id="UP001459277"/>
    </source>
</evidence>
<dbReference type="Pfam" id="PF13960">
    <property type="entry name" value="DUF4218"/>
    <property type="match status" value="1"/>
</dbReference>
<dbReference type="Proteomes" id="UP001459277">
    <property type="component" value="Unassembled WGS sequence"/>
</dbReference>
<dbReference type="InterPro" id="IPR004242">
    <property type="entry name" value="Transposase_21"/>
</dbReference>
<dbReference type="EMBL" id="JAZDWU010000001">
    <property type="protein sequence ID" value="KAL0015153.1"/>
    <property type="molecule type" value="Genomic_DNA"/>
</dbReference>
<dbReference type="PANTHER" id="PTHR10775">
    <property type="entry name" value="OS08G0208400 PROTEIN"/>
    <property type="match status" value="1"/>
</dbReference>
<feature type="domain" description="DUF4218" evidence="1">
    <location>
        <begin position="277"/>
        <end position="339"/>
    </location>
</feature>